<reference evidence="3" key="1">
    <citation type="submission" date="2015-03" db="EMBL/GenBank/DDBJ databases">
        <title>Draft genome sequence of Mizugakiibacter sediminis skMP5.</title>
        <authorList>
            <person name="Watanabe T."/>
            <person name="Kojima H."/>
            <person name="Fukui M."/>
        </authorList>
    </citation>
    <scope>NUCLEOTIDE SEQUENCE</scope>
    <source>
        <strain evidence="3">SkMP5</strain>
    </source>
</reference>
<protein>
    <submittedName>
        <fullName evidence="3">Uncharacterized protein</fullName>
    </submittedName>
</protein>
<evidence type="ECO:0000256" key="1">
    <source>
        <dbReference type="SAM" id="MobiDB-lite"/>
    </source>
</evidence>
<feature type="signal peptide" evidence="2">
    <location>
        <begin position="1"/>
        <end position="18"/>
    </location>
</feature>
<evidence type="ECO:0000313" key="3">
    <source>
        <dbReference type="EMBL" id="GAN45760.1"/>
    </source>
</evidence>
<feature type="region of interest" description="Disordered" evidence="1">
    <location>
        <begin position="239"/>
        <end position="266"/>
    </location>
</feature>
<feature type="chain" id="PRO_5006712648" evidence="2">
    <location>
        <begin position="19"/>
        <end position="295"/>
    </location>
</feature>
<feature type="region of interest" description="Disordered" evidence="1">
    <location>
        <begin position="276"/>
        <end position="295"/>
    </location>
</feature>
<proteinExistence type="predicted"/>
<feature type="compositionally biased region" description="Low complexity" evidence="1">
    <location>
        <begin position="26"/>
        <end position="46"/>
    </location>
</feature>
<evidence type="ECO:0000256" key="2">
    <source>
        <dbReference type="SAM" id="SignalP"/>
    </source>
</evidence>
<feature type="region of interest" description="Disordered" evidence="1">
    <location>
        <begin position="26"/>
        <end position="50"/>
    </location>
</feature>
<accession>A0A0U1PBP6</accession>
<dbReference type="AntiFam" id="ANF00156">
    <property type="entry name" value="Shadow ORF (opposite yahK)"/>
</dbReference>
<gene>
    <name evidence="3" type="ORF">MBSD_2315</name>
</gene>
<organism evidence="3">
    <name type="scientific">Mizugakiibacter sediminis</name>
    <dbReference type="NCBI Taxonomy" id="1475481"/>
    <lineage>
        <taxon>Bacteria</taxon>
        <taxon>Pseudomonadati</taxon>
        <taxon>Pseudomonadota</taxon>
        <taxon>Gammaproteobacteria</taxon>
        <taxon>Lysobacterales</taxon>
        <taxon>Rhodanobacteraceae</taxon>
        <taxon>Mizugakiibacter</taxon>
    </lineage>
</organism>
<keyword evidence="2" id="KW-0732">Signal</keyword>
<dbReference type="EMBL" id="DF952385">
    <property type="protein sequence ID" value="GAN45760.1"/>
    <property type="molecule type" value="Genomic_DNA"/>
</dbReference>
<name>A0A0U1PBP6_9GAMM</name>
<dbReference type="AlphaFoldDB" id="A0A0U1PBP6"/>
<dbReference type="HOGENOM" id="CLU_942730_0_0_6"/>
<sequence>MSLMWMPAQTTVPPLAVAASAAGTSAPSGANRIAASSGSGGAASDAPRPHGAQFARERLRGGIAGARERIHLAALVARQLRDDVRGGAEAVQPEPARVAGEAQRAVADQAGAEQRRGFGVAVLRGQGEAVARVGERVLGVAAVELIAGEARLLAQVLAAAAAVGANAAGPAQPRHADALAFAEALDARAARHHRADDLVAGDQLRLRLRQLAVDHVQIGAADRAGVHADQQLLRTRLGPRPRLRDQGGVRRVQHHGAHASVPGETCVHSRGALIHSARAGDPCPGARRPSPRRRT</sequence>